<keyword evidence="2" id="KW-1185">Reference proteome</keyword>
<sequence>MELANELAKNNEESEEAIAITYASA</sequence>
<evidence type="ECO:0000313" key="2">
    <source>
        <dbReference type="Proteomes" id="UP000634136"/>
    </source>
</evidence>
<name>A0A834TQA2_9FABA</name>
<dbReference type="EMBL" id="JAAIUW010000006">
    <property type="protein sequence ID" value="KAF7826200.1"/>
    <property type="molecule type" value="Genomic_DNA"/>
</dbReference>
<dbReference type="AlphaFoldDB" id="A0A834TQA2"/>
<evidence type="ECO:0000313" key="1">
    <source>
        <dbReference type="EMBL" id="KAF7826200.1"/>
    </source>
</evidence>
<organism evidence="1 2">
    <name type="scientific">Senna tora</name>
    <dbReference type="NCBI Taxonomy" id="362788"/>
    <lineage>
        <taxon>Eukaryota</taxon>
        <taxon>Viridiplantae</taxon>
        <taxon>Streptophyta</taxon>
        <taxon>Embryophyta</taxon>
        <taxon>Tracheophyta</taxon>
        <taxon>Spermatophyta</taxon>
        <taxon>Magnoliopsida</taxon>
        <taxon>eudicotyledons</taxon>
        <taxon>Gunneridae</taxon>
        <taxon>Pentapetalae</taxon>
        <taxon>rosids</taxon>
        <taxon>fabids</taxon>
        <taxon>Fabales</taxon>
        <taxon>Fabaceae</taxon>
        <taxon>Caesalpinioideae</taxon>
        <taxon>Cassia clade</taxon>
        <taxon>Senna</taxon>
    </lineage>
</organism>
<dbReference type="Proteomes" id="UP000634136">
    <property type="component" value="Unassembled WGS sequence"/>
</dbReference>
<reference evidence="1" key="1">
    <citation type="submission" date="2020-09" db="EMBL/GenBank/DDBJ databases">
        <title>Genome-Enabled Discovery of Anthraquinone Biosynthesis in Senna tora.</title>
        <authorList>
            <person name="Kang S.-H."/>
            <person name="Pandey R.P."/>
            <person name="Lee C.-M."/>
            <person name="Sim J.-S."/>
            <person name="Jeong J.-T."/>
            <person name="Choi B.-S."/>
            <person name="Jung M."/>
            <person name="Ginzburg D."/>
            <person name="Zhao K."/>
            <person name="Won S.Y."/>
            <person name="Oh T.-J."/>
            <person name="Yu Y."/>
            <person name="Kim N.-H."/>
            <person name="Lee O.R."/>
            <person name="Lee T.-H."/>
            <person name="Bashyal P."/>
            <person name="Kim T.-S."/>
            <person name="Lee W.-H."/>
            <person name="Kawkins C."/>
            <person name="Kim C.-K."/>
            <person name="Kim J.S."/>
            <person name="Ahn B.O."/>
            <person name="Rhee S.Y."/>
            <person name="Sohng J.K."/>
        </authorList>
    </citation>
    <scope>NUCLEOTIDE SEQUENCE</scope>
    <source>
        <tissue evidence="1">Leaf</tissue>
    </source>
</reference>
<protein>
    <submittedName>
        <fullName evidence="1">Uncharacterized protein</fullName>
    </submittedName>
</protein>
<proteinExistence type="predicted"/>
<comment type="caution">
    <text evidence="1">The sequence shown here is derived from an EMBL/GenBank/DDBJ whole genome shotgun (WGS) entry which is preliminary data.</text>
</comment>
<gene>
    <name evidence="1" type="ORF">G2W53_017364</name>
</gene>
<accession>A0A834TQA2</accession>